<dbReference type="PANTHER" id="PTHR47123">
    <property type="entry name" value="F-BOX PROTEIN SKIP23"/>
    <property type="match status" value="1"/>
</dbReference>
<dbReference type="SMART" id="SM00256">
    <property type="entry name" value="FBOX"/>
    <property type="match status" value="1"/>
</dbReference>
<dbReference type="Pfam" id="PF00646">
    <property type="entry name" value="F-box"/>
    <property type="match status" value="1"/>
</dbReference>
<dbReference type="EMBL" id="KI517426">
    <property type="protein sequence ID" value="ESQ46455.1"/>
    <property type="molecule type" value="Genomic_DNA"/>
</dbReference>
<accession>V4L7W3</accession>
<dbReference type="OrthoDB" id="642536at2759"/>
<dbReference type="PANTHER" id="PTHR47123:SF19">
    <property type="entry name" value="DUF295 DOMAIN-CONTAINING PROTEIN"/>
    <property type="match status" value="1"/>
</dbReference>
<dbReference type="InterPro" id="IPR005174">
    <property type="entry name" value="KIB1-4_b-propeller"/>
</dbReference>
<dbReference type="SUPFAM" id="SSF50965">
    <property type="entry name" value="Galactose oxidase, central domain"/>
    <property type="match status" value="1"/>
</dbReference>
<dbReference type="InterPro" id="IPR051304">
    <property type="entry name" value="SCF_F-box_domain"/>
</dbReference>
<dbReference type="InterPro" id="IPR036047">
    <property type="entry name" value="F-box-like_dom_sf"/>
</dbReference>
<dbReference type="OMA" id="CESTWMN"/>
<sequence>MTQFLTQSKAININMAEPSTKKNMTDWTQLPEELLQMIIEKLNNCFDVVNARSVCSSWRSLFPFPSCLLIQSYSLPTYPIEKQGLCSLEKIPLILFRVPTAVESVSEYFVGGICRDESGDYMEFPSPLQCTLRVKLARSDSALQLAGAGLMWKKILDCESTWMNTRGCQIINMGHQYQIVCWSPEGLRKSERDVAYLELSKKGVSEFLVLRSYSNTLVVFKSGERKWKRVENVPGYSSTGVVSFRGKFYAAFVGRDVFVINPRSLKATRLRRSLKHRDAKNYLVPIGDDELFLVEENVTPIDGTTFGVFRLDVKARKWVEVSDFGDRVFFVGCLVNVACSVKELPDGCGVSGNSILFTQLGLHISFYVYSSGCWRSSSESRVEIIVSGSPALAFSVRVK</sequence>
<dbReference type="AlphaFoldDB" id="V4L7W3"/>
<dbReference type="KEGG" id="eus:EUTSA_v10000192mg"/>
<evidence type="ECO:0000313" key="3">
    <source>
        <dbReference type="Proteomes" id="UP000030689"/>
    </source>
</evidence>
<organism evidence="2 3">
    <name type="scientific">Eutrema salsugineum</name>
    <name type="common">Saltwater cress</name>
    <name type="synonym">Sisymbrium salsugineum</name>
    <dbReference type="NCBI Taxonomy" id="72664"/>
    <lineage>
        <taxon>Eukaryota</taxon>
        <taxon>Viridiplantae</taxon>
        <taxon>Streptophyta</taxon>
        <taxon>Embryophyta</taxon>
        <taxon>Tracheophyta</taxon>
        <taxon>Spermatophyta</taxon>
        <taxon>Magnoliopsida</taxon>
        <taxon>eudicotyledons</taxon>
        <taxon>Gunneridae</taxon>
        <taxon>Pentapetalae</taxon>
        <taxon>rosids</taxon>
        <taxon>malvids</taxon>
        <taxon>Brassicales</taxon>
        <taxon>Brassicaceae</taxon>
        <taxon>Eutremeae</taxon>
        <taxon>Eutrema</taxon>
    </lineage>
</organism>
<evidence type="ECO:0000259" key="1">
    <source>
        <dbReference type="SMART" id="SM00256"/>
    </source>
</evidence>
<dbReference type="Gramene" id="ESQ46455">
    <property type="protein sequence ID" value="ESQ46455"/>
    <property type="gene ID" value="EUTSA_v10000192mg"/>
</dbReference>
<dbReference type="Pfam" id="PF03478">
    <property type="entry name" value="Beta-prop_KIB1-4"/>
    <property type="match status" value="1"/>
</dbReference>
<dbReference type="Gene3D" id="1.20.1280.50">
    <property type="match status" value="1"/>
</dbReference>
<dbReference type="InterPro" id="IPR001810">
    <property type="entry name" value="F-box_dom"/>
</dbReference>
<protein>
    <recommendedName>
        <fullName evidence="1">F-box domain-containing protein</fullName>
    </recommendedName>
</protein>
<dbReference type="Proteomes" id="UP000030689">
    <property type="component" value="Unassembled WGS sequence"/>
</dbReference>
<gene>
    <name evidence="2" type="ORF">EUTSA_v10000192mg</name>
</gene>
<feature type="domain" description="F-box" evidence="1">
    <location>
        <begin position="30"/>
        <end position="72"/>
    </location>
</feature>
<evidence type="ECO:0000313" key="2">
    <source>
        <dbReference type="EMBL" id="ESQ46455.1"/>
    </source>
</evidence>
<name>V4L7W3_EUTSA</name>
<keyword evidence="3" id="KW-1185">Reference proteome</keyword>
<dbReference type="InterPro" id="IPR011043">
    <property type="entry name" value="Gal_Oxase/kelch_b-propeller"/>
</dbReference>
<reference evidence="2 3" key="1">
    <citation type="journal article" date="2013" name="Front. Plant Sci.">
        <title>The Reference Genome of the Halophytic Plant Eutrema salsugineum.</title>
        <authorList>
            <person name="Yang R."/>
            <person name="Jarvis D.E."/>
            <person name="Chen H."/>
            <person name="Beilstein M.A."/>
            <person name="Grimwood J."/>
            <person name="Jenkins J."/>
            <person name="Shu S."/>
            <person name="Prochnik S."/>
            <person name="Xin M."/>
            <person name="Ma C."/>
            <person name="Schmutz J."/>
            <person name="Wing R.A."/>
            <person name="Mitchell-Olds T."/>
            <person name="Schumaker K.S."/>
            <person name="Wang X."/>
        </authorList>
    </citation>
    <scope>NUCLEOTIDE SEQUENCE [LARGE SCALE GENOMIC DNA]</scope>
</reference>
<proteinExistence type="predicted"/>
<dbReference type="SUPFAM" id="SSF81383">
    <property type="entry name" value="F-box domain"/>
    <property type="match status" value="1"/>
</dbReference>